<dbReference type="InterPro" id="IPR050354">
    <property type="entry name" value="F-box/kelch-repeat_ARATH"/>
</dbReference>
<feature type="domain" description="F-box" evidence="1">
    <location>
        <begin position="14"/>
        <end position="54"/>
    </location>
</feature>
<evidence type="ECO:0000313" key="2">
    <source>
        <dbReference type="EMBL" id="KAG7597855.1"/>
    </source>
</evidence>
<dbReference type="AlphaFoldDB" id="A0A8T2CER2"/>
<comment type="caution">
    <text evidence="2">The sequence shown here is derived from an EMBL/GenBank/DDBJ whole genome shotgun (WGS) entry which is preliminary data.</text>
</comment>
<dbReference type="InterPro" id="IPR057499">
    <property type="entry name" value="Kelch_FKB95"/>
</dbReference>
<sequence length="361" mass="41272">MKGEDPLVIRFMMLPDDLILNCLARVSRLYYPILSLVSKRFRILIASTELYHIRVLLGCIESGLYVCLRSSTHGANPLRWFTLCHRPGRAEKVLVPILSPNSPTDFRTKVAAVGPYIYAFGGLINYNASSSVMVMDCRSNTWSEAPSMGMARMAPSACVLDEKIYVVGGCAKLNSTNWIEVFDTNTQTWEFLQIPSEKICLGSIYKSVGYEGTIHVRSEELGVTCKLYKGRWREADLMMNKAWGLPSTYCVIANVFYRCGGRMIYWYDSKERIWKTLKGLEGLSSFYRNGDVKLAEYGEKMAVLWEEFVHVENYRENRIWCAEIALERHINWGIRGTVEWFGKVFTSSEPYRLVHAFASTL</sequence>
<dbReference type="OrthoDB" id="191037at2759"/>
<dbReference type="Proteomes" id="UP000694251">
    <property type="component" value="Chromosome 6"/>
</dbReference>
<gene>
    <name evidence="2" type="ORF">ISN44_As06g021630</name>
</gene>
<dbReference type="PANTHER" id="PTHR24414">
    <property type="entry name" value="F-BOX/KELCH-REPEAT PROTEIN SKIP4"/>
    <property type="match status" value="1"/>
</dbReference>
<dbReference type="SMART" id="SM00256">
    <property type="entry name" value="FBOX"/>
    <property type="match status" value="1"/>
</dbReference>
<dbReference type="CDD" id="cd22152">
    <property type="entry name" value="F-box_AtAFR-like"/>
    <property type="match status" value="1"/>
</dbReference>
<dbReference type="PANTHER" id="PTHR24414:SF184">
    <property type="entry name" value="GALACTOSE OXIDASE_KELCH REPEAT SUPERFAMILY PROTEIN"/>
    <property type="match status" value="1"/>
</dbReference>
<dbReference type="InterPro" id="IPR006652">
    <property type="entry name" value="Kelch_1"/>
</dbReference>
<accession>A0A8T2CER2</accession>
<proteinExistence type="predicted"/>
<reference evidence="2 3" key="1">
    <citation type="submission" date="2020-12" db="EMBL/GenBank/DDBJ databases">
        <title>Concerted genomic and epigenomic changes stabilize Arabidopsis allopolyploids.</title>
        <authorList>
            <person name="Chen Z."/>
        </authorList>
    </citation>
    <scope>NUCLEOTIDE SEQUENCE [LARGE SCALE GENOMIC DNA]</scope>
    <source>
        <strain evidence="2">As9502</strain>
        <tissue evidence="2">Leaf</tissue>
    </source>
</reference>
<dbReference type="Pfam" id="PF25210">
    <property type="entry name" value="Kelch_FKB95"/>
    <property type="match status" value="1"/>
</dbReference>
<evidence type="ECO:0000313" key="3">
    <source>
        <dbReference type="Proteomes" id="UP000694251"/>
    </source>
</evidence>
<dbReference type="InterPro" id="IPR001810">
    <property type="entry name" value="F-box_dom"/>
</dbReference>
<evidence type="ECO:0000259" key="1">
    <source>
        <dbReference type="SMART" id="SM00256"/>
    </source>
</evidence>
<dbReference type="Pfam" id="PF00646">
    <property type="entry name" value="F-box"/>
    <property type="match status" value="1"/>
</dbReference>
<name>A0A8T2CER2_ARASU</name>
<protein>
    <submittedName>
        <fullName evidence="2">F-box domain</fullName>
    </submittedName>
</protein>
<organism evidence="2 3">
    <name type="scientific">Arabidopsis suecica</name>
    <name type="common">Swedish thale-cress</name>
    <name type="synonym">Cardaminopsis suecica</name>
    <dbReference type="NCBI Taxonomy" id="45249"/>
    <lineage>
        <taxon>Eukaryota</taxon>
        <taxon>Viridiplantae</taxon>
        <taxon>Streptophyta</taxon>
        <taxon>Embryophyta</taxon>
        <taxon>Tracheophyta</taxon>
        <taxon>Spermatophyta</taxon>
        <taxon>Magnoliopsida</taxon>
        <taxon>eudicotyledons</taxon>
        <taxon>Gunneridae</taxon>
        <taxon>Pentapetalae</taxon>
        <taxon>rosids</taxon>
        <taxon>malvids</taxon>
        <taxon>Brassicales</taxon>
        <taxon>Brassicaceae</taxon>
        <taxon>Camelineae</taxon>
        <taxon>Arabidopsis</taxon>
    </lineage>
</organism>
<dbReference type="EMBL" id="JAEFBJ010000006">
    <property type="protein sequence ID" value="KAG7597855.1"/>
    <property type="molecule type" value="Genomic_DNA"/>
</dbReference>
<dbReference type="SMART" id="SM00612">
    <property type="entry name" value="Kelch"/>
    <property type="match status" value="2"/>
</dbReference>
<keyword evidence="3" id="KW-1185">Reference proteome</keyword>